<dbReference type="EMBL" id="JACOPQ010000010">
    <property type="protein sequence ID" value="MBC5737891.1"/>
    <property type="molecule type" value="Genomic_DNA"/>
</dbReference>
<gene>
    <name evidence="3" type="ORF">H8S62_12840</name>
</gene>
<dbReference type="PANTHER" id="PTHR33490">
    <property type="entry name" value="BLR5614 PROTEIN-RELATED"/>
    <property type="match status" value="1"/>
</dbReference>
<dbReference type="SMART" id="SM00460">
    <property type="entry name" value="TGc"/>
    <property type="match status" value="1"/>
</dbReference>
<evidence type="ECO:0000313" key="4">
    <source>
        <dbReference type="Proteomes" id="UP000607645"/>
    </source>
</evidence>
<keyword evidence="4" id="KW-1185">Reference proteome</keyword>
<evidence type="ECO:0000256" key="1">
    <source>
        <dbReference type="SAM" id="SignalP"/>
    </source>
</evidence>
<dbReference type="InterPro" id="IPR002931">
    <property type="entry name" value="Transglutaminase-like"/>
</dbReference>
<evidence type="ECO:0000259" key="2">
    <source>
        <dbReference type="SMART" id="SM00460"/>
    </source>
</evidence>
<dbReference type="SUPFAM" id="SSF54001">
    <property type="entry name" value="Cysteine proteinases"/>
    <property type="match status" value="1"/>
</dbReference>
<dbReference type="InterPro" id="IPR038765">
    <property type="entry name" value="Papain-like_cys_pep_sf"/>
</dbReference>
<feature type="chain" id="PRO_5038541816" evidence="1">
    <location>
        <begin position="23"/>
        <end position="272"/>
    </location>
</feature>
<organism evidence="3 4">
    <name type="scientific">Lawsonibacter faecis</name>
    <dbReference type="NCBI Taxonomy" id="2763052"/>
    <lineage>
        <taxon>Bacteria</taxon>
        <taxon>Bacillati</taxon>
        <taxon>Bacillota</taxon>
        <taxon>Clostridia</taxon>
        <taxon>Eubacteriales</taxon>
        <taxon>Oscillospiraceae</taxon>
        <taxon>Lawsonibacter</taxon>
    </lineage>
</organism>
<keyword evidence="1" id="KW-0732">Signal</keyword>
<comment type="caution">
    <text evidence="3">The sequence shown here is derived from an EMBL/GenBank/DDBJ whole genome shotgun (WGS) entry which is preliminary data.</text>
</comment>
<dbReference type="Proteomes" id="UP000607645">
    <property type="component" value="Unassembled WGS sequence"/>
</dbReference>
<proteinExistence type="predicted"/>
<protein>
    <submittedName>
        <fullName evidence="3">Transglutaminase domain-containing protein</fullName>
    </submittedName>
</protein>
<dbReference type="RefSeq" id="WP_186919700.1">
    <property type="nucleotide sequence ID" value="NZ_JACOPQ010000010.1"/>
</dbReference>
<dbReference type="Pfam" id="PF01841">
    <property type="entry name" value="Transglut_core"/>
    <property type="match status" value="1"/>
</dbReference>
<dbReference type="PANTHER" id="PTHR33490:SF6">
    <property type="entry name" value="SLL1049 PROTEIN"/>
    <property type="match status" value="1"/>
</dbReference>
<dbReference type="AlphaFoldDB" id="A0A8J6JE55"/>
<reference evidence="3" key="1">
    <citation type="submission" date="2020-08" db="EMBL/GenBank/DDBJ databases">
        <title>Genome public.</title>
        <authorList>
            <person name="Liu C."/>
            <person name="Sun Q."/>
        </authorList>
    </citation>
    <scope>NUCLEOTIDE SEQUENCE</scope>
    <source>
        <strain evidence="3">NSJ-52</strain>
    </source>
</reference>
<dbReference type="Gene3D" id="3.10.620.30">
    <property type="match status" value="1"/>
</dbReference>
<feature type="signal peptide" evidence="1">
    <location>
        <begin position="1"/>
        <end position="22"/>
    </location>
</feature>
<accession>A0A8J6JE55</accession>
<evidence type="ECO:0000313" key="3">
    <source>
        <dbReference type="EMBL" id="MBC5737891.1"/>
    </source>
</evidence>
<feature type="domain" description="Transglutaminase-like" evidence="2">
    <location>
        <begin position="172"/>
        <end position="235"/>
    </location>
</feature>
<name>A0A8J6JE55_9FIRM</name>
<sequence>MRPAYVKLGMLGLMFLLCTSCGTEEPSATPEPVRQEFSEDYTDAAVYRVVGWDLDLEAMDTYPQRVDSVSEGRDGAMVVDLSVKNQTYYFLEPVPIDGRDYSEEIAAYLKPSEKVTWESDDLMALLDKVDGGDVFAFASNAAYWAAHSLEYDEELARRISNGECDTLNAEEALARGGGTCSEYTNLFLALMRARGIPARFETGICLDGEGKPMSSHAWASFFLDGYGWIPADPQIGSVGIYDNYIRLELGLDFADIGKAFQDYGCYVTLAPT</sequence>